<feature type="compositionally biased region" description="Basic and acidic residues" evidence="1">
    <location>
        <begin position="168"/>
        <end position="180"/>
    </location>
</feature>
<feature type="compositionally biased region" description="Basic and acidic residues" evidence="1">
    <location>
        <begin position="76"/>
        <end position="89"/>
    </location>
</feature>
<proteinExistence type="predicted"/>
<feature type="region of interest" description="Disordered" evidence="1">
    <location>
        <begin position="27"/>
        <end position="89"/>
    </location>
</feature>
<gene>
    <name evidence="2" type="ORF">KSP39_PZI012172</name>
</gene>
<organism evidence="2 3">
    <name type="scientific">Platanthera zijinensis</name>
    <dbReference type="NCBI Taxonomy" id="2320716"/>
    <lineage>
        <taxon>Eukaryota</taxon>
        <taxon>Viridiplantae</taxon>
        <taxon>Streptophyta</taxon>
        <taxon>Embryophyta</taxon>
        <taxon>Tracheophyta</taxon>
        <taxon>Spermatophyta</taxon>
        <taxon>Magnoliopsida</taxon>
        <taxon>Liliopsida</taxon>
        <taxon>Asparagales</taxon>
        <taxon>Orchidaceae</taxon>
        <taxon>Orchidoideae</taxon>
        <taxon>Orchideae</taxon>
        <taxon>Orchidinae</taxon>
        <taxon>Platanthera</taxon>
    </lineage>
</organism>
<name>A0AAP0G4W2_9ASPA</name>
<dbReference type="AlphaFoldDB" id="A0AAP0G4W2"/>
<feature type="region of interest" description="Disordered" evidence="1">
    <location>
        <begin position="161"/>
        <end position="180"/>
    </location>
</feature>
<sequence>MKYNKLAQTDYNKSSKPDIFLNLAEKQAAARTEEKQGKSSGFFSGGEEEGAAEVGGFFSGDIKEEEERRHRPSGGHQDRERGGIDRKDRSRCADGGLFFSGGDKVGSGLLLQRPAIRGGGRLIGVSDLVHGSGIGSISGVGEGRSTAAAGACFFLRRLRRSSGGGDSGGEREHKAAVPSS</sequence>
<reference evidence="2 3" key="1">
    <citation type="journal article" date="2022" name="Nat. Plants">
        <title>Genomes of leafy and leafless Platanthera orchids illuminate the evolution of mycoheterotrophy.</title>
        <authorList>
            <person name="Li M.H."/>
            <person name="Liu K.W."/>
            <person name="Li Z."/>
            <person name="Lu H.C."/>
            <person name="Ye Q.L."/>
            <person name="Zhang D."/>
            <person name="Wang J.Y."/>
            <person name="Li Y.F."/>
            <person name="Zhong Z.M."/>
            <person name="Liu X."/>
            <person name="Yu X."/>
            <person name="Liu D.K."/>
            <person name="Tu X.D."/>
            <person name="Liu B."/>
            <person name="Hao Y."/>
            <person name="Liao X.Y."/>
            <person name="Jiang Y.T."/>
            <person name="Sun W.H."/>
            <person name="Chen J."/>
            <person name="Chen Y.Q."/>
            <person name="Ai Y."/>
            <person name="Zhai J.W."/>
            <person name="Wu S.S."/>
            <person name="Zhou Z."/>
            <person name="Hsiao Y.Y."/>
            <person name="Wu W.L."/>
            <person name="Chen Y.Y."/>
            <person name="Lin Y.F."/>
            <person name="Hsu J.L."/>
            <person name="Li C.Y."/>
            <person name="Wang Z.W."/>
            <person name="Zhao X."/>
            <person name="Zhong W.Y."/>
            <person name="Ma X.K."/>
            <person name="Ma L."/>
            <person name="Huang J."/>
            <person name="Chen G.Z."/>
            <person name="Huang M.Z."/>
            <person name="Huang L."/>
            <person name="Peng D.H."/>
            <person name="Luo Y.B."/>
            <person name="Zou S.Q."/>
            <person name="Chen S.P."/>
            <person name="Lan S."/>
            <person name="Tsai W.C."/>
            <person name="Van de Peer Y."/>
            <person name="Liu Z.J."/>
        </authorList>
    </citation>
    <scope>NUCLEOTIDE SEQUENCE [LARGE SCALE GENOMIC DNA]</scope>
    <source>
        <strain evidence="2">Lor287</strain>
    </source>
</reference>
<comment type="caution">
    <text evidence="2">The sequence shown here is derived from an EMBL/GenBank/DDBJ whole genome shotgun (WGS) entry which is preliminary data.</text>
</comment>
<evidence type="ECO:0000313" key="3">
    <source>
        <dbReference type="Proteomes" id="UP001418222"/>
    </source>
</evidence>
<dbReference type="Proteomes" id="UP001418222">
    <property type="component" value="Unassembled WGS sequence"/>
</dbReference>
<keyword evidence="3" id="KW-1185">Reference proteome</keyword>
<accession>A0AAP0G4W2</accession>
<protein>
    <submittedName>
        <fullName evidence="2">Uncharacterized protein</fullName>
    </submittedName>
</protein>
<evidence type="ECO:0000256" key="1">
    <source>
        <dbReference type="SAM" id="MobiDB-lite"/>
    </source>
</evidence>
<evidence type="ECO:0000313" key="2">
    <source>
        <dbReference type="EMBL" id="KAK8937031.1"/>
    </source>
</evidence>
<dbReference type="EMBL" id="JBBWWQ010000010">
    <property type="protein sequence ID" value="KAK8937031.1"/>
    <property type="molecule type" value="Genomic_DNA"/>
</dbReference>